<dbReference type="InterPro" id="IPR001041">
    <property type="entry name" value="2Fe-2S_ferredoxin-type"/>
</dbReference>
<proteinExistence type="predicted"/>
<dbReference type="InterPro" id="IPR006058">
    <property type="entry name" value="2Fe2S_fd_BS"/>
</dbReference>
<dbReference type="InterPro" id="IPR052353">
    <property type="entry name" value="Benzoxazolinone_Detox_Enz"/>
</dbReference>
<dbReference type="Gene3D" id="3.10.20.30">
    <property type="match status" value="1"/>
</dbReference>
<dbReference type="InterPro" id="IPR012675">
    <property type="entry name" value="Beta-grasp_dom_sf"/>
</dbReference>
<evidence type="ECO:0000259" key="1">
    <source>
        <dbReference type="PROSITE" id="PS51085"/>
    </source>
</evidence>
<organism evidence="2 3">
    <name type="scientific">Caballeronia temeraria</name>
    <dbReference type="NCBI Taxonomy" id="1777137"/>
    <lineage>
        <taxon>Bacteria</taxon>
        <taxon>Pseudomonadati</taxon>
        <taxon>Pseudomonadota</taxon>
        <taxon>Betaproteobacteria</taxon>
        <taxon>Burkholderiales</taxon>
        <taxon>Burkholderiaceae</taxon>
        <taxon>Caballeronia</taxon>
    </lineage>
</organism>
<reference evidence="3" key="1">
    <citation type="submission" date="2016-01" db="EMBL/GenBank/DDBJ databases">
        <authorList>
            <person name="Peeters Charlotte."/>
        </authorList>
    </citation>
    <scope>NUCLEOTIDE SEQUENCE [LARGE SCALE GENOMIC DNA]</scope>
</reference>
<protein>
    <submittedName>
        <fullName evidence="2">Ferredoxin</fullName>
    </submittedName>
</protein>
<gene>
    <name evidence="2" type="ORF">AWB76_01480</name>
</gene>
<accession>A0A157ZZJ4</accession>
<dbReference type="SUPFAM" id="SSF54292">
    <property type="entry name" value="2Fe-2S ferredoxin-like"/>
    <property type="match status" value="1"/>
</dbReference>
<dbReference type="InterPro" id="IPR036010">
    <property type="entry name" value="2Fe-2S_ferredoxin-like_sf"/>
</dbReference>
<feature type="domain" description="2Fe-2S ferredoxin-type" evidence="1">
    <location>
        <begin position="35"/>
        <end position="118"/>
    </location>
</feature>
<dbReference type="PROSITE" id="PS51085">
    <property type="entry name" value="2FE2S_FER_2"/>
    <property type="match status" value="1"/>
</dbReference>
<dbReference type="Pfam" id="PF00111">
    <property type="entry name" value="Fer2"/>
    <property type="match status" value="1"/>
</dbReference>
<dbReference type="AlphaFoldDB" id="A0A157ZZJ4"/>
<dbReference type="GO" id="GO:0051537">
    <property type="term" value="F:2 iron, 2 sulfur cluster binding"/>
    <property type="evidence" value="ECO:0007669"/>
    <property type="project" value="InterPro"/>
</dbReference>
<dbReference type="Proteomes" id="UP000054624">
    <property type="component" value="Unassembled WGS sequence"/>
</dbReference>
<dbReference type="EMBL" id="FCOI02000004">
    <property type="protein sequence ID" value="SAK50935.1"/>
    <property type="molecule type" value="Genomic_DNA"/>
</dbReference>
<evidence type="ECO:0000313" key="2">
    <source>
        <dbReference type="EMBL" id="SAK50935.1"/>
    </source>
</evidence>
<dbReference type="PANTHER" id="PTHR30212">
    <property type="entry name" value="PROTEIN YIIM"/>
    <property type="match status" value="1"/>
</dbReference>
<dbReference type="CDD" id="cd00207">
    <property type="entry name" value="fer2"/>
    <property type="match status" value="1"/>
</dbReference>
<name>A0A157ZZJ4_9BURK</name>
<sequence length="118" mass="12470">MQAVRDAASHWPSSSVHFEDLGTSAHENASGEKAFTVRLARSGGCVSVAPGESILDALRANGIDTPSSCEAGTCGSCRTRLLAGETDHRDFVLDEDEQASEIMICVSRACSDELVLDI</sequence>
<evidence type="ECO:0000313" key="3">
    <source>
        <dbReference type="Proteomes" id="UP000054624"/>
    </source>
</evidence>
<dbReference type="PANTHER" id="PTHR30212:SF2">
    <property type="entry name" value="PROTEIN YIIM"/>
    <property type="match status" value="1"/>
</dbReference>
<dbReference type="PROSITE" id="PS00197">
    <property type="entry name" value="2FE2S_FER_1"/>
    <property type="match status" value="1"/>
</dbReference>
<keyword evidence="3" id="KW-1185">Reference proteome</keyword>
<dbReference type="STRING" id="1777137.AWB76_01480"/>
<dbReference type="RefSeq" id="WP_341845284.1">
    <property type="nucleotide sequence ID" value="NZ_FCOI02000004.1"/>
</dbReference>